<comment type="caution">
    <text evidence="4">The sequence shown here is derived from an EMBL/GenBank/DDBJ whole genome shotgun (WGS) entry which is preliminary data.</text>
</comment>
<dbReference type="AlphaFoldDB" id="A0A2N5X5N5"/>
<comment type="similarity">
    <text evidence="2">Belongs to the 2H phosphoesterase superfamily. ThpR family.</text>
</comment>
<proteinExistence type="inferred from homology"/>
<dbReference type="GO" id="GO:0008664">
    <property type="term" value="F:RNA 2',3'-cyclic 3'-phosphodiesterase activity"/>
    <property type="evidence" value="ECO:0007669"/>
    <property type="project" value="UniProtKB-EC"/>
</dbReference>
<organism evidence="4 5">
    <name type="scientific">Pseudohalioglobus lutimaris</name>
    <dbReference type="NCBI Taxonomy" id="1737061"/>
    <lineage>
        <taxon>Bacteria</taxon>
        <taxon>Pseudomonadati</taxon>
        <taxon>Pseudomonadota</taxon>
        <taxon>Gammaproteobacteria</taxon>
        <taxon>Cellvibrionales</taxon>
        <taxon>Halieaceae</taxon>
        <taxon>Pseudohalioglobus</taxon>
    </lineage>
</organism>
<dbReference type="InterPro" id="IPR009097">
    <property type="entry name" value="Cyclic_Pdiesterase"/>
</dbReference>
<dbReference type="PANTHER" id="PTHR35561">
    <property type="entry name" value="RNA 2',3'-CYCLIC PHOSPHODIESTERASE"/>
    <property type="match status" value="1"/>
</dbReference>
<feature type="short sequence motif" description="HXTX 2" evidence="2">
    <location>
        <begin position="124"/>
        <end position="127"/>
    </location>
</feature>
<keyword evidence="1 2" id="KW-0378">Hydrolase</keyword>
<dbReference type="NCBIfam" id="TIGR02258">
    <property type="entry name" value="2_5_ligase"/>
    <property type="match status" value="1"/>
</dbReference>
<evidence type="ECO:0000256" key="2">
    <source>
        <dbReference type="HAMAP-Rule" id="MF_01940"/>
    </source>
</evidence>
<dbReference type="InterPro" id="IPR004175">
    <property type="entry name" value="RNA_CPDase"/>
</dbReference>
<dbReference type="GO" id="GO:0004113">
    <property type="term" value="F:2',3'-cyclic-nucleotide 3'-phosphodiesterase activity"/>
    <property type="evidence" value="ECO:0007669"/>
    <property type="project" value="InterPro"/>
</dbReference>
<evidence type="ECO:0000313" key="5">
    <source>
        <dbReference type="Proteomes" id="UP000235005"/>
    </source>
</evidence>
<feature type="active site" description="Proton donor" evidence="2">
    <location>
        <position position="38"/>
    </location>
</feature>
<dbReference type="EC" id="3.1.4.58" evidence="2"/>
<comment type="catalytic activity">
    <reaction evidence="2">
        <text>a 3'-end 2',3'-cyclophospho-ribonucleotide-RNA + H2O = a 3'-end 2'-phospho-ribonucleotide-RNA + H(+)</text>
        <dbReference type="Rhea" id="RHEA:11828"/>
        <dbReference type="Rhea" id="RHEA-COMP:10464"/>
        <dbReference type="Rhea" id="RHEA-COMP:17353"/>
        <dbReference type="ChEBI" id="CHEBI:15377"/>
        <dbReference type="ChEBI" id="CHEBI:15378"/>
        <dbReference type="ChEBI" id="CHEBI:83064"/>
        <dbReference type="ChEBI" id="CHEBI:173113"/>
        <dbReference type="EC" id="3.1.4.58"/>
    </reaction>
</comment>
<feature type="short sequence motif" description="HXTX 1" evidence="2">
    <location>
        <begin position="38"/>
        <end position="41"/>
    </location>
</feature>
<evidence type="ECO:0000256" key="1">
    <source>
        <dbReference type="ARBA" id="ARBA00022801"/>
    </source>
</evidence>
<dbReference type="EMBL" id="PKUS01000004">
    <property type="protein sequence ID" value="PLW69797.1"/>
    <property type="molecule type" value="Genomic_DNA"/>
</dbReference>
<dbReference type="Pfam" id="PF02834">
    <property type="entry name" value="LigT_PEase"/>
    <property type="match status" value="1"/>
</dbReference>
<evidence type="ECO:0000259" key="3">
    <source>
        <dbReference type="Pfam" id="PF02834"/>
    </source>
</evidence>
<dbReference type="RefSeq" id="WP_101517551.1">
    <property type="nucleotide sequence ID" value="NZ_PKUS01000004.1"/>
</dbReference>
<protein>
    <recommendedName>
        <fullName evidence="2">RNA 2',3'-cyclic phosphodiesterase</fullName>
        <shortName evidence="2">RNA 2',3'-CPDase</shortName>
        <ecNumber evidence="2">3.1.4.58</ecNumber>
    </recommendedName>
</protein>
<feature type="active site" description="Proton acceptor" evidence="2">
    <location>
        <position position="124"/>
    </location>
</feature>
<keyword evidence="5" id="KW-1185">Reference proteome</keyword>
<feature type="domain" description="Phosphoesterase HXTX" evidence="3">
    <location>
        <begin position="12"/>
        <end position="88"/>
    </location>
</feature>
<dbReference type="SUPFAM" id="SSF55144">
    <property type="entry name" value="LigT-like"/>
    <property type="match status" value="1"/>
</dbReference>
<name>A0A2N5X5N5_9GAMM</name>
<comment type="function">
    <text evidence="2">Hydrolyzes RNA 2',3'-cyclic phosphodiester to an RNA 2'-phosphomonoester.</text>
</comment>
<accession>A0A2N5X5N5</accession>
<dbReference type="Proteomes" id="UP000235005">
    <property type="component" value="Unassembled WGS sequence"/>
</dbReference>
<evidence type="ECO:0000313" key="4">
    <source>
        <dbReference type="EMBL" id="PLW69797.1"/>
    </source>
</evidence>
<reference evidence="4 5" key="1">
    <citation type="submission" date="2018-01" db="EMBL/GenBank/DDBJ databases">
        <title>The draft genome sequence of Halioglobus lutimaris HF004.</title>
        <authorList>
            <person name="Du Z.-J."/>
            <person name="Shi M.-J."/>
        </authorList>
    </citation>
    <scope>NUCLEOTIDE SEQUENCE [LARGE SCALE GENOMIC DNA]</scope>
    <source>
        <strain evidence="4 5">HF004</strain>
    </source>
</reference>
<dbReference type="HAMAP" id="MF_01940">
    <property type="entry name" value="RNA_CPDase"/>
    <property type="match status" value="1"/>
</dbReference>
<dbReference type="InterPro" id="IPR014051">
    <property type="entry name" value="Phosphoesterase_HXTX"/>
</dbReference>
<dbReference type="PANTHER" id="PTHR35561:SF1">
    <property type="entry name" value="RNA 2',3'-CYCLIC PHOSPHODIESTERASE"/>
    <property type="match status" value="1"/>
</dbReference>
<gene>
    <name evidence="4" type="ORF">C0039_05885</name>
</gene>
<sequence length="175" mass="19104">MRLFFALLPGPDLAREIADWRERSISADGRPVPLANLHITLAFLGELSHHRLDPLCQAADELLTAPGLHLQTLRLNATGYWPRPGILWLGPSRWEGALANLAGQLQSRGALAGGKGKRGAYRPHLTLFRGCDQPPPAPLSAPDFSFDCSNISLLQSSNGRQGVHYSDVANWRLSP</sequence>
<dbReference type="Gene3D" id="3.90.1140.10">
    <property type="entry name" value="Cyclic phosphodiesterase"/>
    <property type="match status" value="1"/>
</dbReference>